<dbReference type="RefSeq" id="WP_190598658.1">
    <property type="nucleotide sequence ID" value="NZ_JADEVV010000004.1"/>
</dbReference>
<evidence type="ECO:0000256" key="1">
    <source>
        <dbReference type="ARBA" id="ARBA00022553"/>
    </source>
</evidence>
<dbReference type="InterPro" id="IPR050595">
    <property type="entry name" value="Bact_response_regulator"/>
</dbReference>
<organism evidence="5 6">
    <name type="scientific">Synechocystis salina LEGE 00031</name>
    <dbReference type="NCBI Taxonomy" id="1828736"/>
    <lineage>
        <taxon>Bacteria</taxon>
        <taxon>Bacillati</taxon>
        <taxon>Cyanobacteriota</taxon>
        <taxon>Cyanophyceae</taxon>
        <taxon>Synechococcales</taxon>
        <taxon>Merismopediaceae</taxon>
        <taxon>Synechocystis</taxon>
    </lineage>
</organism>
<evidence type="ECO:0000259" key="4">
    <source>
        <dbReference type="PROSITE" id="PS50110"/>
    </source>
</evidence>
<sequence>MKTVLVVEDTKSDQLLVQGLLKSMGTETVICNNADEALDWLDKNKVPDLIMLDIVMPDVSGYDLCRKIRGELALEDVPIVFCSTKNEDYDRFWALRQGGNAYLIKPYSPIELMKTVKPYIS</sequence>
<name>A0ABR9VMU4_9SYNC</name>
<reference evidence="5 6" key="1">
    <citation type="submission" date="2020-10" db="EMBL/GenBank/DDBJ databases">
        <authorList>
            <person name="Castelo-Branco R."/>
            <person name="Eusebio N."/>
            <person name="Adriana R."/>
            <person name="Vieira A."/>
            <person name="Brugerolle De Fraissinette N."/>
            <person name="Rezende De Castro R."/>
            <person name="Schneider M.P."/>
            <person name="Vasconcelos V."/>
            <person name="Leao P.N."/>
        </authorList>
    </citation>
    <scope>NUCLEOTIDE SEQUENCE [LARGE SCALE GENOMIC DNA]</scope>
    <source>
        <strain evidence="5 6">LEGE 00031</strain>
    </source>
</reference>
<protein>
    <submittedName>
        <fullName evidence="5">Response regulator</fullName>
    </submittedName>
</protein>
<dbReference type="CDD" id="cd00156">
    <property type="entry name" value="REC"/>
    <property type="match status" value="1"/>
</dbReference>
<dbReference type="Proteomes" id="UP000658720">
    <property type="component" value="Unassembled WGS sequence"/>
</dbReference>
<evidence type="ECO:0000313" key="5">
    <source>
        <dbReference type="EMBL" id="MBE9252669.1"/>
    </source>
</evidence>
<dbReference type="InterPro" id="IPR011006">
    <property type="entry name" value="CheY-like_superfamily"/>
</dbReference>
<accession>A0ABR9VMU4</accession>
<dbReference type="InterPro" id="IPR001789">
    <property type="entry name" value="Sig_transdc_resp-reg_receiver"/>
</dbReference>
<dbReference type="PANTHER" id="PTHR44591:SF14">
    <property type="entry name" value="PROTEIN PILG"/>
    <property type="match status" value="1"/>
</dbReference>
<dbReference type="SMART" id="SM00448">
    <property type="entry name" value="REC"/>
    <property type="match status" value="1"/>
</dbReference>
<dbReference type="Pfam" id="PF00072">
    <property type="entry name" value="Response_reg"/>
    <property type="match status" value="1"/>
</dbReference>
<evidence type="ECO:0000256" key="2">
    <source>
        <dbReference type="ARBA" id="ARBA00023012"/>
    </source>
</evidence>
<keyword evidence="6" id="KW-1185">Reference proteome</keyword>
<keyword evidence="1 3" id="KW-0597">Phosphoprotein</keyword>
<keyword evidence="2" id="KW-0902">Two-component regulatory system</keyword>
<proteinExistence type="predicted"/>
<dbReference type="SUPFAM" id="SSF52172">
    <property type="entry name" value="CheY-like"/>
    <property type="match status" value="1"/>
</dbReference>
<feature type="domain" description="Response regulatory" evidence="4">
    <location>
        <begin position="3"/>
        <end position="120"/>
    </location>
</feature>
<dbReference type="PANTHER" id="PTHR44591">
    <property type="entry name" value="STRESS RESPONSE REGULATOR PROTEIN 1"/>
    <property type="match status" value="1"/>
</dbReference>
<comment type="caution">
    <text evidence="5">The sequence shown here is derived from an EMBL/GenBank/DDBJ whole genome shotgun (WGS) entry which is preliminary data.</text>
</comment>
<dbReference type="PROSITE" id="PS50110">
    <property type="entry name" value="RESPONSE_REGULATORY"/>
    <property type="match status" value="1"/>
</dbReference>
<feature type="modified residue" description="4-aspartylphosphate" evidence="3">
    <location>
        <position position="53"/>
    </location>
</feature>
<evidence type="ECO:0000313" key="6">
    <source>
        <dbReference type="Proteomes" id="UP000658720"/>
    </source>
</evidence>
<dbReference type="EMBL" id="JADEVV010000004">
    <property type="protein sequence ID" value="MBE9252669.1"/>
    <property type="molecule type" value="Genomic_DNA"/>
</dbReference>
<evidence type="ECO:0000256" key="3">
    <source>
        <dbReference type="PROSITE-ProRule" id="PRU00169"/>
    </source>
</evidence>
<dbReference type="Gene3D" id="3.40.50.2300">
    <property type="match status" value="1"/>
</dbReference>
<gene>
    <name evidence="5" type="ORF">IQ217_02135</name>
</gene>